<comment type="similarity">
    <text evidence="2">Belongs to the glycosyl hydrolase 17 family.</text>
</comment>
<evidence type="ECO:0000256" key="9">
    <source>
        <dbReference type="SAM" id="SignalP"/>
    </source>
</evidence>
<evidence type="ECO:0000256" key="8">
    <source>
        <dbReference type="SAM" id="MobiDB-lite"/>
    </source>
</evidence>
<keyword evidence="7" id="KW-0326">Glycosidase</keyword>
<comment type="subcellular location">
    <subcellularLocation>
        <location evidence="1">Secreted</location>
        <location evidence="1">Cell wall</location>
    </subcellularLocation>
</comment>
<evidence type="ECO:0000256" key="1">
    <source>
        <dbReference type="ARBA" id="ARBA00004191"/>
    </source>
</evidence>
<dbReference type="Proteomes" id="UP000002036">
    <property type="component" value="Chromosome E"/>
</dbReference>
<keyword evidence="11" id="KW-1185">Reference proteome</keyword>
<feature type="region of interest" description="Disordered" evidence="8">
    <location>
        <begin position="186"/>
        <end position="301"/>
    </location>
</feature>
<dbReference type="GO" id="GO:0071555">
    <property type="term" value="P:cell wall organization"/>
    <property type="evidence" value="ECO:0007669"/>
    <property type="project" value="TreeGrafter"/>
</dbReference>
<protein>
    <submittedName>
        <fullName evidence="10">KLTH0E07282p</fullName>
    </submittedName>
</protein>
<feature type="compositionally biased region" description="Low complexity" evidence="8">
    <location>
        <begin position="246"/>
        <end position="301"/>
    </location>
</feature>
<keyword evidence="6" id="KW-0378">Hydrolase</keyword>
<dbReference type="GO" id="GO:0042973">
    <property type="term" value="F:glucan endo-1,3-beta-D-glucosidase activity"/>
    <property type="evidence" value="ECO:0007669"/>
    <property type="project" value="TreeGrafter"/>
</dbReference>
<dbReference type="OrthoDB" id="4082933at2759"/>
<evidence type="ECO:0000256" key="3">
    <source>
        <dbReference type="ARBA" id="ARBA00022512"/>
    </source>
</evidence>
<dbReference type="KEGG" id="lth:KLTH0E07282g"/>
<dbReference type="HOGENOM" id="CLU_027285_3_0_1"/>
<dbReference type="GO" id="GO:0009277">
    <property type="term" value="C:fungal-type cell wall"/>
    <property type="evidence" value="ECO:0007669"/>
    <property type="project" value="TreeGrafter"/>
</dbReference>
<feature type="compositionally biased region" description="Low complexity" evidence="8">
    <location>
        <begin position="210"/>
        <end position="225"/>
    </location>
</feature>
<dbReference type="Gene3D" id="3.20.20.80">
    <property type="entry name" value="Glycosidases"/>
    <property type="match status" value="2"/>
</dbReference>
<dbReference type="FunFam" id="3.20.20.80:FF:000160">
    <property type="entry name" value="Probable beta-glucosidase btgE"/>
    <property type="match status" value="1"/>
</dbReference>
<evidence type="ECO:0000256" key="4">
    <source>
        <dbReference type="ARBA" id="ARBA00022525"/>
    </source>
</evidence>
<dbReference type="InParanoid" id="C5DHU8"/>
<dbReference type="AlphaFoldDB" id="C5DHU8"/>
<evidence type="ECO:0000256" key="5">
    <source>
        <dbReference type="ARBA" id="ARBA00022729"/>
    </source>
</evidence>
<feature type="compositionally biased region" description="Polar residues" evidence="8">
    <location>
        <begin position="226"/>
        <end position="245"/>
    </location>
</feature>
<organism evidence="10 11">
    <name type="scientific">Lachancea thermotolerans (strain ATCC 56472 / CBS 6340 / NRRL Y-8284)</name>
    <name type="common">Yeast</name>
    <name type="synonym">Kluyveromyces thermotolerans</name>
    <dbReference type="NCBI Taxonomy" id="559295"/>
    <lineage>
        <taxon>Eukaryota</taxon>
        <taxon>Fungi</taxon>
        <taxon>Dikarya</taxon>
        <taxon>Ascomycota</taxon>
        <taxon>Saccharomycotina</taxon>
        <taxon>Saccharomycetes</taxon>
        <taxon>Saccharomycetales</taxon>
        <taxon>Saccharomycetaceae</taxon>
        <taxon>Lachancea</taxon>
    </lineage>
</organism>
<dbReference type="InterPro" id="IPR017853">
    <property type="entry name" value="GH"/>
</dbReference>
<dbReference type="PANTHER" id="PTHR16631:SF24">
    <property type="entry name" value="FAMILY 17 GLUCOSIDASE SCW11-RELATED"/>
    <property type="match status" value="1"/>
</dbReference>
<name>C5DHU8_LACTC</name>
<feature type="signal peptide" evidence="9">
    <location>
        <begin position="1"/>
        <end position="24"/>
    </location>
</feature>
<dbReference type="SUPFAM" id="SSF51445">
    <property type="entry name" value="(Trans)glycosidases"/>
    <property type="match status" value="1"/>
</dbReference>
<proteinExistence type="inferred from homology"/>
<evidence type="ECO:0000313" key="10">
    <source>
        <dbReference type="EMBL" id="CAR23359.1"/>
    </source>
</evidence>
<keyword evidence="4" id="KW-0964">Secreted</keyword>
<feature type="chain" id="PRO_5005668094" evidence="9">
    <location>
        <begin position="25"/>
        <end position="582"/>
    </location>
</feature>
<feature type="compositionally biased region" description="Polar residues" evidence="8">
    <location>
        <begin position="186"/>
        <end position="209"/>
    </location>
</feature>
<dbReference type="GO" id="GO:0005576">
    <property type="term" value="C:extracellular region"/>
    <property type="evidence" value="ECO:0007669"/>
    <property type="project" value="TreeGrafter"/>
</dbReference>
<dbReference type="RefSeq" id="XP_002553796.1">
    <property type="nucleotide sequence ID" value="XM_002553750.1"/>
</dbReference>
<accession>C5DHU8</accession>
<dbReference type="OMA" id="VVCPYAT"/>
<reference evidence="10 11" key="1">
    <citation type="journal article" date="2009" name="Genome Res.">
        <title>Comparative genomics of protoploid Saccharomycetaceae.</title>
        <authorList>
            <consortium name="The Genolevures Consortium"/>
            <person name="Souciet J.-L."/>
            <person name="Dujon B."/>
            <person name="Gaillardin C."/>
            <person name="Johnston M."/>
            <person name="Baret P.V."/>
            <person name="Cliften P."/>
            <person name="Sherman D.J."/>
            <person name="Weissenbach J."/>
            <person name="Westhof E."/>
            <person name="Wincker P."/>
            <person name="Jubin C."/>
            <person name="Poulain J."/>
            <person name="Barbe V."/>
            <person name="Segurens B."/>
            <person name="Artiguenave F."/>
            <person name="Anthouard V."/>
            <person name="Vacherie B."/>
            <person name="Val M.-E."/>
            <person name="Fulton R.S."/>
            <person name="Minx P."/>
            <person name="Wilson R."/>
            <person name="Durrens P."/>
            <person name="Jean G."/>
            <person name="Marck C."/>
            <person name="Martin T."/>
            <person name="Nikolski M."/>
            <person name="Rolland T."/>
            <person name="Seret M.-L."/>
            <person name="Casaregola S."/>
            <person name="Despons L."/>
            <person name="Fairhead C."/>
            <person name="Fischer G."/>
            <person name="Lafontaine I."/>
            <person name="Leh V."/>
            <person name="Lemaire M."/>
            <person name="de Montigny J."/>
            <person name="Neuveglise C."/>
            <person name="Thierry A."/>
            <person name="Blanc-Lenfle I."/>
            <person name="Bleykasten C."/>
            <person name="Diffels J."/>
            <person name="Fritsch E."/>
            <person name="Frangeul L."/>
            <person name="Goeffon A."/>
            <person name="Jauniaux N."/>
            <person name="Kachouri-Lafond R."/>
            <person name="Payen C."/>
            <person name="Potier S."/>
            <person name="Pribylova L."/>
            <person name="Ozanne C."/>
            <person name="Richard G.-F."/>
            <person name="Sacerdot C."/>
            <person name="Straub M.-L."/>
            <person name="Talla E."/>
        </authorList>
    </citation>
    <scope>NUCLEOTIDE SEQUENCE [LARGE SCALE GENOMIC DNA]</scope>
    <source>
        <strain evidence="11">ATCC 56472 / CBS 6340 / NRRL Y-8284</strain>
    </source>
</reference>
<dbReference type="PANTHER" id="PTHR16631">
    <property type="entry name" value="GLUCAN 1,3-BETA-GLUCOSIDASE"/>
    <property type="match status" value="1"/>
</dbReference>
<dbReference type="EMBL" id="CU928169">
    <property type="protein sequence ID" value="CAR23359.1"/>
    <property type="molecule type" value="Genomic_DNA"/>
</dbReference>
<evidence type="ECO:0000313" key="11">
    <source>
        <dbReference type="Proteomes" id="UP000002036"/>
    </source>
</evidence>
<evidence type="ECO:0000256" key="2">
    <source>
        <dbReference type="ARBA" id="ARBA00008773"/>
    </source>
</evidence>
<dbReference type="GO" id="GO:0009986">
    <property type="term" value="C:cell surface"/>
    <property type="evidence" value="ECO:0007669"/>
    <property type="project" value="TreeGrafter"/>
</dbReference>
<dbReference type="eggNOG" id="ENOG502QS0R">
    <property type="taxonomic scope" value="Eukaryota"/>
</dbReference>
<dbReference type="GeneID" id="8291952"/>
<keyword evidence="5 9" id="KW-0732">Signal</keyword>
<sequence>MISTRLGSLFILCCVLLTKHMSVALPVLKQLPKRQIVTRMHTASTTNTVTDFYSTTTEIEVAPTVEFIISGDQTFTSTLPRADGSTPTGSPLTTIIISASVNRQVDVASQPSSGCATTIKTGTPRGTLTVSAIQTSEAASNLENANSQQQPSTWSASAAVSTEIQSTSGNAVSSSVQDNAYSASVVNSSGPAVSSSNELTTSTSGTEQVSSSATSESTATFAAPSNEQTTIGSSEQITLASSTAQPTVSTSSSQFSSSLATSSPPASSPATSSPEASSPATSSPAISSTTSLTTTSSSTTSVSVSTASATSSGDLTCAPTALAYSPYNNDNSCKDSDSVYKDLTLIKSKGVSQIRLYGTDCNSLETVTSAAKTLGLTINQGLWISPSGVDSIDDAVQDIISYGQSNGWDVFDILTIGNEAILNGYCSVSDLLAKISSVRSKFENAGFGGKFTTSEPPVTFQNNPDLCTKANIDFIGINSHPYFDVNSSADSAGTFVKGQLEMIQELCGTQNVVVTETGYPSAGIQNGGNNPSIENQIKAVQNILNEMNQDVTVLSTYNDYWKDPGSYGIEQSFGIIQLLPSA</sequence>
<evidence type="ECO:0000256" key="6">
    <source>
        <dbReference type="ARBA" id="ARBA00022801"/>
    </source>
</evidence>
<dbReference type="InterPro" id="IPR050732">
    <property type="entry name" value="Beta-glucan_modifiers"/>
</dbReference>
<dbReference type="FunCoup" id="C5DHU8">
    <property type="interactions" value="52"/>
</dbReference>
<dbReference type="STRING" id="559295.C5DHU8"/>
<keyword evidence="3" id="KW-0134">Cell wall</keyword>
<gene>
    <name evidence="10" type="ordered locus">KLTH0E07282g</name>
</gene>
<evidence type="ECO:0000256" key="7">
    <source>
        <dbReference type="ARBA" id="ARBA00023295"/>
    </source>
</evidence>